<comment type="function">
    <text evidence="11">A protein kinase that phosphorylates Ser and Thr residues. Probably acts to suppress the effects of stress linked to accumulation of reactive oxygen species. Probably involved in the extracytoplasmic stress response.</text>
</comment>
<evidence type="ECO:0000256" key="4">
    <source>
        <dbReference type="ARBA" id="ARBA00022679"/>
    </source>
</evidence>
<accession>A0A193LGF6</accession>
<dbReference type="OrthoDB" id="5392197at2"/>
<dbReference type="Gene3D" id="1.10.510.10">
    <property type="entry name" value="Transferase(Phosphotransferase) domain 1"/>
    <property type="match status" value="1"/>
</dbReference>
<dbReference type="GO" id="GO:0005737">
    <property type="term" value="C:cytoplasm"/>
    <property type="evidence" value="ECO:0007669"/>
    <property type="project" value="UniProtKB-SubCell"/>
</dbReference>
<feature type="domain" description="Aminoglycoside phosphotransferase" evidence="12">
    <location>
        <begin position="39"/>
        <end position="264"/>
    </location>
</feature>
<evidence type="ECO:0000259" key="12">
    <source>
        <dbReference type="Pfam" id="PF01636"/>
    </source>
</evidence>
<dbReference type="NCBIfam" id="NF008738">
    <property type="entry name" value="PRK11768.1"/>
    <property type="match status" value="1"/>
</dbReference>
<feature type="active site" evidence="11">
    <location>
        <position position="223"/>
    </location>
</feature>
<evidence type="ECO:0000256" key="6">
    <source>
        <dbReference type="ARBA" id="ARBA00022741"/>
    </source>
</evidence>
<evidence type="ECO:0000256" key="10">
    <source>
        <dbReference type="ARBA" id="ARBA00023016"/>
    </source>
</evidence>
<evidence type="ECO:0000256" key="9">
    <source>
        <dbReference type="ARBA" id="ARBA00022842"/>
    </source>
</evidence>
<dbReference type="InterPro" id="IPR002575">
    <property type="entry name" value="Aminoglycoside_PTrfase"/>
</dbReference>
<dbReference type="SUPFAM" id="SSF56112">
    <property type="entry name" value="Protein kinase-like (PK-like)"/>
    <property type="match status" value="1"/>
</dbReference>
<dbReference type="Gene3D" id="3.30.200.70">
    <property type="match status" value="1"/>
</dbReference>
<organism evidence="13 14">
    <name type="scientific">Woeseia oceani</name>
    <dbReference type="NCBI Taxonomy" id="1548547"/>
    <lineage>
        <taxon>Bacteria</taxon>
        <taxon>Pseudomonadati</taxon>
        <taxon>Pseudomonadota</taxon>
        <taxon>Gammaproteobacteria</taxon>
        <taxon>Woeseiales</taxon>
        <taxon>Woeseiaceae</taxon>
        <taxon>Woeseia</taxon>
    </lineage>
</organism>
<dbReference type="GO" id="GO:0000287">
    <property type="term" value="F:magnesium ion binding"/>
    <property type="evidence" value="ECO:0007669"/>
    <property type="project" value="UniProtKB-UniRule"/>
</dbReference>
<dbReference type="Proteomes" id="UP000092695">
    <property type="component" value="Chromosome"/>
</dbReference>
<keyword evidence="6 11" id="KW-0547">Nucleotide-binding</keyword>
<feature type="site" description="ATP" evidence="11">
    <location>
        <position position="39"/>
    </location>
</feature>
<feature type="binding site" evidence="11">
    <location>
        <position position="223"/>
    </location>
    <ligand>
        <name>Mg(2+)</name>
        <dbReference type="ChEBI" id="CHEBI:18420"/>
    </ligand>
</feature>
<dbReference type="EC" id="2.7.11.1" evidence="11"/>
<dbReference type="InterPro" id="IPR032882">
    <property type="entry name" value="SrkA/RdoA"/>
</dbReference>
<gene>
    <name evidence="11" type="primary">srkA</name>
    <name evidence="13" type="ORF">BA177_10305</name>
</gene>
<dbReference type="EMBL" id="CP016268">
    <property type="protein sequence ID" value="ANO51546.1"/>
    <property type="molecule type" value="Genomic_DNA"/>
</dbReference>
<dbReference type="GO" id="GO:0106310">
    <property type="term" value="F:protein serine kinase activity"/>
    <property type="evidence" value="ECO:0007669"/>
    <property type="project" value="RHEA"/>
</dbReference>
<dbReference type="GO" id="GO:0004674">
    <property type="term" value="F:protein serine/threonine kinase activity"/>
    <property type="evidence" value="ECO:0007669"/>
    <property type="project" value="UniProtKB-UniRule"/>
</dbReference>
<proteinExistence type="inferred from homology"/>
<dbReference type="KEGG" id="woc:BA177_10305"/>
<dbReference type="GO" id="GO:0005524">
    <property type="term" value="F:ATP binding"/>
    <property type="evidence" value="ECO:0007669"/>
    <property type="project" value="UniProtKB-UniRule"/>
</dbReference>
<keyword evidence="1 11" id="KW-0963">Cytoplasm</keyword>
<protein>
    <recommendedName>
        <fullName evidence="11">Stress response kinase A</fullName>
        <ecNumber evidence="11">2.7.11.1</ecNumber>
    </recommendedName>
    <alternativeName>
        <fullName evidence="11">Serine/threonine-protein kinase SrkA</fullName>
    </alternativeName>
</protein>
<keyword evidence="5 11" id="KW-0479">Metal-binding</keyword>
<feature type="binding site" evidence="11">
    <location>
        <position position="211"/>
    </location>
    <ligand>
        <name>Mg(2+)</name>
        <dbReference type="ChEBI" id="CHEBI:18420"/>
    </ligand>
</feature>
<evidence type="ECO:0000256" key="11">
    <source>
        <dbReference type="HAMAP-Rule" id="MF_01497"/>
    </source>
</evidence>
<name>A0A193LGF6_9GAMM</name>
<evidence type="ECO:0000256" key="8">
    <source>
        <dbReference type="ARBA" id="ARBA00022840"/>
    </source>
</evidence>
<evidence type="ECO:0000256" key="1">
    <source>
        <dbReference type="ARBA" id="ARBA00022490"/>
    </source>
</evidence>
<comment type="subcellular location">
    <subcellularLocation>
        <location evidence="11">Cytoplasm</location>
    </subcellularLocation>
</comment>
<sequence>MSESDDSALAYQALQPDDILDTLESLGFNCNGRMLALNSYENRVYQVGIEGDAPVVAKFYRPARWTDEAIEEEHEFAAELAAADIPVVAPLRIHGATLHHHGPFRVSISPCHGGRSPDLDNDDLLRQIGRLVARIHLQGERSEFRHRPHVDIESYGIDSHDYLLDNQFIPEELEEVYIGIADHLFDNIEAAFDRAGAVREFRLHADFHPGNVLVQEDRVHIVDLDDARTGPAVQDLWMFLSGDRDEQTPQLSILLEGYQEFRQFDARELHLIEALRSLRMMHYAAWLARRWEDPAFKQAFPWFNSRRYWDEHVLSLREQTALIQEPPLAWYA</sequence>
<keyword evidence="8 11" id="KW-0067">ATP-binding</keyword>
<comment type="catalytic activity">
    <reaction evidence="11">
        <text>L-threonyl-[protein] + ATP = O-phospho-L-threonyl-[protein] + ADP + H(+)</text>
        <dbReference type="Rhea" id="RHEA:46608"/>
        <dbReference type="Rhea" id="RHEA-COMP:11060"/>
        <dbReference type="Rhea" id="RHEA-COMP:11605"/>
        <dbReference type="ChEBI" id="CHEBI:15378"/>
        <dbReference type="ChEBI" id="CHEBI:30013"/>
        <dbReference type="ChEBI" id="CHEBI:30616"/>
        <dbReference type="ChEBI" id="CHEBI:61977"/>
        <dbReference type="ChEBI" id="CHEBI:456216"/>
        <dbReference type="EC" id="2.7.11.1"/>
    </reaction>
</comment>
<evidence type="ECO:0000313" key="13">
    <source>
        <dbReference type="EMBL" id="ANO51546.1"/>
    </source>
</evidence>
<comment type="subunit">
    <text evidence="11">Monomer.</text>
</comment>
<keyword evidence="4 11" id="KW-0808">Transferase</keyword>
<comment type="catalytic activity">
    <reaction evidence="11">
        <text>L-seryl-[protein] + ATP = O-phospho-L-seryl-[protein] + ADP + H(+)</text>
        <dbReference type="Rhea" id="RHEA:17989"/>
        <dbReference type="Rhea" id="RHEA-COMP:9863"/>
        <dbReference type="Rhea" id="RHEA-COMP:11604"/>
        <dbReference type="ChEBI" id="CHEBI:15378"/>
        <dbReference type="ChEBI" id="CHEBI:29999"/>
        <dbReference type="ChEBI" id="CHEBI:30616"/>
        <dbReference type="ChEBI" id="CHEBI:83421"/>
        <dbReference type="ChEBI" id="CHEBI:456216"/>
        <dbReference type="EC" id="2.7.11.1"/>
    </reaction>
</comment>
<comment type="similarity">
    <text evidence="11">Belongs to the SrkA/RdoA protein kinase family.</text>
</comment>
<keyword evidence="9 11" id="KW-0460">Magnesium</keyword>
<dbReference type="AlphaFoldDB" id="A0A193LGF6"/>
<keyword evidence="7 11" id="KW-0418">Kinase</keyword>
<keyword evidence="3 11" id="KW-0597">Phosphoprotein</keyword>
<dbReference type="PANTHER" id="PTHR39573">
    <property type="entry name" value="STRESS RESPONSE KINASE A"/>
    <property type="match status" value="1"/>
</dbReference>
<dbReference type="Pfam" id="PF01636">
    <property type="entry name" value="APH"/>
    <property type="match status" value="1"/>
</dbReference>
<keyword evidence="10 11" id="KW-0346">Stress response</keyword>
<comment type="cofactor">
    <cofactor evidence="11">
        <name>Mg(2+)</name>
        <dbReference type="ChEBI" id="CHEBI:18420"/>
    </cofactor>
</comment>
<evidence type="ECO:0000313" key="14">
    <source>
        <dbReference type="Proteomes" id="UP000092695"/>
    </source>
</evidence>
<dbReference type="STRING" id="1548547.BA177_10305"/>
<dbReference type="Gene3D" id="1.20.1270.170">
    <property type="match status" value="1"/>
</dbReference>
<dbReference type="HAMAP" id="MF_01497">
    <property type="entry name" value="SrkA_kinase"/>
    <property type="match status" value="1"/>
</dbReference>
<dbReference type="RefSeq" id="WP_068615989.1">
    <property type="nucleotide sequence ID" value="NZ_CP016268.1"/>
</dbReference>
<evidence type="ECO:0000256" key="7">
    <source>
        <dbReference type="ARBA" id="ARBA00022777"/>
    </source>
</evidence>
<evidence type="ECO:0000256" key="3">
    <source>
        <dbReference type="ARBA" id="ARBA00022553"/>
    </source>
</evidence>
<reference evidence="13 14" key="1">
    <citation type="submission" date="2016-06" db="EMBL/GenBank/DDBJ databases">
        <title>Complete genome sequence of a deep-branching marine Gamma Proteobacterium Woeseia oceani type strain XK5.</title>
        <authorList>
            <person name="Mu D."/>
            <person name="Du Z."/>
        </authorList>
    </citation>
    <scope>NUCLEOTIDE SEQUENCE [LARGE SCALE GENOMIC DNA]</scope>
    <source>
        <strain evidence="13 14">XK5</strain>
    </source>
</reference>
<dbReference type="InterPro" id="IPR011009">
    <property type="entry name" value="Kinase-like_dom_sf"/>
</dbReference>
<keyword evidence="2 11" id="KW-0723">Serine/threonine-protein kinase</keyword>
<evidence type="ECO:0000256" key="2">
    <source>
        <dbReference type="ARBA" id="ARBA00022527"/>
    </source>
</evidence>
<keyword evidence="14" id="KW-1185">Reference proteome</keyword>
<feature type="active site" description="Proton acceptor" evidence="11">
    <location>
        <position position="206"/>
    </location>
</feature>
<dbReference type="PANTHER" id="PTHR39573:SF1">
    <property type="entry name" value="STRESS RESPONSE KINASE A"/>
    <property type="match status" value="1"/>
</dbReference>
<evidence type="ECO:0000256" key="5">
    <source>
        <dbReference type="ARBA" id="ARBA00022723"/>
    </source>
</evidence>